<dbReference type="InterPro" id="IPR016181">
    <property type="entry name" value="Acyl_CoA_acyltransferase"/>
</dbReference>
<proteinExistence type="predicted"/>
<sequence length="215" mass="23828">MRWATVAELNSLIPLPAGYAFEQLSRSQIPDLTTKVQQWHPDIGIGAGSCYIRAQFYLDKTFLANEAERDVYVLLIKFAGEIAGMWSYEREPDALSIYGRLLIVAPEHRGSKVALSCMSGTERVCRTCGAEFVYTMATLKVPHMQVALERAGYQLVGFAPGYDREVGSDGAVKRIFEAVYGKVLVPEGDMLRPDPANLTPRTKALFELMFPTSAP</sequence>
<evidence type="ECO:0000313" key="2">
    <source>
        <dbReference type="EMBL" id="AQV96891.1"/>
    </source>
</evidence>
<dbReference type="Proteomes" id="UP000189627">
    <property type="component" value="Chromosome 2"/>
</dbReference>
<feature type="domain" description="N-acetyltransferase" evidence="1">
    <location>
        <begin position="19"/>
        <end position="186"/>
    </location>
</feature>
<accession>A0A1U9UXE5</accession>
<protein>
    <recommendedName>
        <fullName evidence="1">N-acetyltransferase domain-containing protein</fullName>
    </recommendedName>
</protein>
<dbReference type="Gene3D" id="3.40.630.30">
    <property type="match status" value="1"/>
</dbReference>
<dbReference type="GO" id="GO:0016747">
    <property type="term" value="F:acyltransferase activity, transferring groups other than amino-acyl groups"/>
    <property type="evidence" value="ECO:0007669"/>
    <property type="project" value="InterPro"/>
</dbReference>
<dbReference type="KEGG" id="cuh:BJN34_23805"/>
<dbReference type="EMBL" id="CP017758">
    <property type="protein sequence ID" value="AQV96891.1"/>
    <property type="molecule type" value="Genomic_DNA"/>
</dbReference>
<gene>
    <name evidence="2" type="ORF">BJN34_23805</name>
</gene>
<dbReference type="RefSeq" id="WP_078199292.1">
    <property type="nucleotide sequence ID" value="NZ_CP017758.1"/>
</dbReference>
<reference evidence="3" key="1">
    <citation type="submission" date="2017-02" db="EMBL/GenBank/DDBJ databases">
        <title>Complete genome sequence of Cupriavidus necator strain NH9, a 3-chlorobenzoate degrader.</title>
        <authorList>
            <person name="Moriuchi R."/>
            <person name="Dohra H."/>
            <person name="Ogawa N."/>
        </authorList>
    </citation>
    <scope>NUCLEOTIDE SEQUENCE [LARGE SCALE GENOMIC DNA]</scope>
    <source>
        <strain evidence="3">NH9</strain>
    </source>
</reference>
<dbReference type="SUPFAM" id="SSF55729">
    <property type="entry name" value="Acyl-CoA N-acyltransferases (Nat)"/>
    <property type="match status" value="1"/>
</dbReference>
<name>A0A1U9UXE5_CUPNE</name>
<evidence type="ECO:0000313" key="3">
    <source>
        <dbReference type="Proteomes" id="UP000189627"/>
    </source>
</evidence>
<dbReference type="OrthoDB" id="6849174at2"/>
<evidence type="ECO:0000259" key="1">
    <source>
        <dbReference type="PROSITE" id="PS51186"/>
    </source>
</evidence>
<dbReference type="InterPro" id="IPR000182">
    <property type="entry name" value="GNAT_dom"/>
</dbReference>
<dbReference type="AlphaFoldDB" id="A0A1U9UXE5"/>
<dbReference type="Pfam" id="PF00583">
    <property type="entry name" value="Acetyltransf_1"/>
    <property type="match status" value="1"/>
</dbReference>
<dbReference type="PROSITE" id="PS51186">
    <property type="entry name" value="GNAT"/>
    <property type="match status" value="1"/>
</dbReference>
<organism evidence="2 3">
    <name type="scientific">Cupriavidus necator</name>
    <name type="common">Alcaligenes eutrophus</name>
    <name type="synonym">Ralstonia eutropha</name>
    <dbReference type="NCBI Taxonomy" id="106590"/>
    <lineage>
        <taxon>Bacteria</taxon>
        <taxon>Pseudomonadati</taxon>
        <taxon>Pseudomonadota</taxon>
        <taxon>Betaproteobacteria</taxon>
        <taxon>Burkholderiales</taxon>
        <taxon>Burkholderiaceae</taxon>
        <taxon>Cupriavidus</taxon>
    </lineage>
</organism>